<evidence type="ECO:0000313" key="7">
    <source>
        <dbReference type="Proteomes" id="UP001054252"/>
    </source>
</evidence>
<dbReference type="InterPro" id="IPR028307">
    <property type="entry name" value="Lin-54_fam"/>
</dbReference>
<dbReference type="AlphaFoldDB" id="A0AAV5IU51"/>
<feature type="region of interest" description="Disordered" evidence="4">
    <location>
        <begin position="41"/>
        <end position="103"/>
    </location>
</feature>
<dbReference type="InterPro" id="IPR005172">
    <property type="entry name" value="CRC"/>
</dbReference>
<dbReference type="EMBL" id="BPVZ01000020">
    <property type="protein sequence ID" value="GKV03409.1"/>
    <property type="molecule type" value="Genomic_DNA"/>
</dbReference>
<feature type="compositionally biased region" description="Polar residues" evidence="4">
    <location>
        <begin position="90"/>
        <end position="103"/>
    </location>
</feature>
<evidence type="ECO:0000256" key="2">
    <source>
        <dbReference type="ARBA" id="ARBA00007267"/>
    </source>
</evidence>
<organism evidence="6 7">
    <name type="scientific">Rubroshorea leprosula</name>
    <dbReference type="NCBI Taxonomy" id="152421"/>
    <lineage>
        <taxon>Eukaryota</taxon>
        <taxon>Viridiplantae</taxon>
        <taxon>Streptophyta</taxon>
        <taxon>Embryophyta</taxon>
        <taxon>Tracheophyta</taxon>
        <taxon>Spermatophyta</taxon>
        <taxon>Magnoliopsida</taxon>
        <taxon>eudicotyledons</taxon>
        <taxon>Gunneridae</taxon>
        <taxon>Pentapetalae</taxon>
        <taxon>rosids</taxon>
        <taxon>malvids</taxon>
        <taxon>Malvales</taxon>
        <taxon>Dipterocarpaceae</taxon>
        <taxon>Rubroshorea</taxon>
    </lineage>
</organism>
<dbReference type="Pfam" id="PF03638">
    <property type="entry name" value="TCR"/>
    <property type="match status" value="2"/>
</dbReference>
<comment type="subcellular location">
    <subcellularLocation>
        <location evidence="1">Nucleus</location>
    </subcellularLocation>
</comment>
<evidence type="ECO:0000256" key="3">
    <source>
        <dbReference type="ARBA" id="ARBA00023242"/>
    </source>
</evidence>
<keyword evidence="3" id="KW-0539">Nucleus</keyword>
<feature type="region of interest" description="Disordered" evidence="4">
    <location>
        <begin position="131"/>
        <end position="168"/>
    </location>
</feature>
<sequence>MENGETVSDFAPKKLARQLDFTLMCRASENGRLPVLLQSPPQQLSARPQSHLQLESKSPQPQQRVLGQGQCETQLTPPSKQQPEIKPQLESESPMQLQTLKSPSNLPARSHLQAMQPLAARHHQASVAHRTPHPVQKLSPQQTFRLGKQESPMSRLHSSVDAKDGTPKKQKQCNCKNSRCLKLYCECFAAAIYCDGCNCINCHNNSEKEEYRQETINLLLDRNPNAFRPKIGSSPHGLQDAKVNASELQMVGKHNKGCHCKKSGCLKKYCECFQAKVFCSENCKCIDCKNFEGSEERRAPMQGERNSLVFLQQAANAAINGAIGLSGFGTLLASKKRKGDEIFCGVAAKDQSFSKTAQNQQENPPANSSFLSAPVSCSPNTVVLGSLKPTLRSPLADVLKPQDVKELCSVLVVLSSEAAKTLPGKNNEMDLQMQRESCNVETAVSCFHASETSEKGSDSITADVDRNGNSGSNRGDVENGRPLSPGTRALMCDEEDAMFMAAPSPTALQGHCQNMGKESLNDHKRTKIYAEQERVVLTSLRDFLDRLITRGIIKQSMCSPPDNPTIKSLNQSRSSIVKSWSPATVEISQTSTAISSAPTNSMTLKMGLPIGSVKIDAEIKNSNTQQE</sequence>
<protein>
    <recommendedName>
        <fullName evidence="5">CRC domain-containing protein</fullName>
    </recommendedName>
</protein>
<keyword evidence="7" id="KW-1185">Reference proteome</keyword>
<feature type="region of interest" description="Disordered" evidence="4">
    <location>
        <begin position="451"/>
        <end position="486"/>
    </location>
</feature>
<feature type="compositionally biased region" description="Polar residues" evidence="4">
    <location>
        <begin position="51"/>
        <end position="82"/>
    </location>
</feature>
<dbReference type="Proteomes" id="UP001054252">
    <property type="component" value="Unassembled WGS sequence"/>
</dbReference>
<evidence type="ECO:0000256" key="1">
    <source>
        <dbReference type="ARBA" id="ARBA00004123"/>
    </source>
</evidence>
<evidence type="ECO:0000259" key="5">
    <source>
        <dbReference type="PROSITE" id="PS51634"/>
    </source>
</evidence>
<comment type="caution">
    <text evidence="6">The sequence shown here is derived from an EMBL/GenBank/DDBJ whole genome shotgun (WGS) entry which is preliminary data.</text>
</comment>
<dbReference type="PANTHER" id="PTHR12446">
    <property type="entry name" value="TESMIN/TSO1-RELATED"/>
    <property type="match status" value="1"/>
</dbReference>
<feature type="compositionally biased region" description="Basic and acidic residues" evidence="4">
    <location>
        <begin position="158"/>
        <end position="167"/>
    </location>
</feature>
<dbReference type="SMART" id="SM01114">
    <property type="entry name" value="CXC"/>
    <property type="match status" value="2"/>
</dbReference>
<dbReference type="InterPro" id="IPR033467">
    <property type="entry name" value="Tesmin/TSO1-like_CXC"/>
</dbReference>
<feature type="compositionally biased region" description="Low complexity" evidence="4">
    <location>
        <begin position="41"/>
        <end position="50"/>
    </location>
</feature>
<dbReference type="PANTHER" id="PTHR12446:SF49">
    <property type="entry name" value="CRC DOMAIN-CONTAINING PROTEIN"/>
    <property type="match status" value="1"/>
</dbReference>
<name>A0AAV5IU51_9ROSI</name>
<dbReference type="PROSITE" id="PS51634">
    <property type="entry name" value="CRC"/>
    <property type="match status" value="1"/>
</dbReference>
<proteinExistence type="inferred from homology"/>
<accession>A0AAV5IU51</accession>
<gene>
    <name evidence="6" type="ORF">SLEP1_g15714</name>
</gene>
<dbReference type="GO" id="GO:0005634">
    <property type="term" value="C:nucleus"/>
    <property type="evidence" value="ECO:0007669"/>
    <property type="project" value="UniProtKB-SubCell"/>
</dbReference>
<reference evidence="6 7" key="1">
    <citation type="journal article" date="2021" name="Commun. Biol.">
        <title>The genome of Shorea leprosula (Dipterocarpaceae) highlights the ecological relevance of drought in aseasonal tropical rainforests.</title>
        <authorList>
            <person name="Ng K.K.S."/>
            <person name="Kobayashi M.J."/>
            <person name="Fawcett J.A."/>
            <person name="Hatakeyama M."/>
            <person name="Paape T."/>
            <person name="Ng C.H."/>
            <person name="Ang C.C."/>
            <person name="Tnah L.H."/>
            <person name="Lee C.T."/>
            <person name="Nishiyama T."/>
            <person name="Sese J."/>
            <person name="O'Brien M.J."/>
            <person name="Copetti D."/>
            <person name="Mohd Noor M.I."/>
            <person name="Ong R.C."/>
            <person name="Putra M."/>
            <person name="Sireger I.Z."/>
            <person name="Indrioko S."/>
            <person name="Kosugi Y."/>
            <person name="Izuno A."/>
            <person name="Isagi Y."/>
            <person name="Lee S.L."/>
            <person name="Shimizu K.K."/>
        </authorList>
    </citation>
    <scope>NUCLEOTIDE SEQUENCE [LARGE SCALE GENOMIC DNA]</scope>
    <source>
        <strain evidence="6">214</strain>
    </source>
</reference>
<feature type="domain" description="CRC" evidence="5">
    <location>
        <begin position="169"/>
        <end position="293"/>
    </location>
</feature>
<evidence type="ECO:0000313" key="6">
    <source>
        <dbReference type="EMBL" id="GKV03409.1"/>
    </source>
</evidence>
<evidence type="ECO:0000256" key="4">
    <source>
        <dbReference type="SAM" id="MobiDB-lite"/>
    </source>
</evidence>
<comment type="similarity">
    <text evidence="2">Belongs to the lin-54 family.</text>
</comment>
<dbReference type="GO" id="GO:0006355">
    <property type="term" value="P:regulation of DNA-templated transcription"/>
    <property type="evidence" value="ECO:0007669"/>
    <property type="project" value="TreeGrafter"/>
</dbReference>